<dbReference type="CDD" id="cd14727">
    <property type="entry name" value="ChanN-like"/>
    <property type="match status" value="1"/>
</dbReference>
<dbReference type="Gene3D" id="3.40.50.11550">
    <property type="match status" value="1"/>
</dbReference>
<sequence length="251" mass="25940">MTPDDLAQLPAADVTVLGEVHDNPLHHAHQAYAVAAMRPRALVFEMLTPDQAARVTPQNRGDMAALGAALGWADSGWPDFSLYHPIFTAAPSAQVFGGDLPRQAVRDAMTQGAAAVFGPDAARYGLAAPLAAADQAAREAEQDEAHCNALPADLLAGMVQAQRLRDAALARAVVLAMAETGGPVAVITGTGHARRDQGVPAALALAAPNLSVLSIGQTEADPGPDAPFDLWLVTPPVDRGDPCAAFGIQRS</sequence>
<feature type="domain" description="Haem-binding uptake Tiki superfamily ChaN" evidence="1">
    <location>
        <begin position="7"/>
        <end position="203"/>
    </location>
</feature>
<keyword evidence="3" id="KW-1185">Reference proteome</keyword>
<comment type="caution">
    <text evidence="2">The sequence shown here is derived from an EMBL/GenBank/DDBJ whole genome shotgun (WGS) entry which is preliminary data.</text>
</comment>
<dbReference type="SUPFAM" id="SSF159501">
    <property type="entry name" value="EreA/ChaN-like"/>
    <property type="match status" value="1"/>
</dbReference>
<organism evidence="2 3">
    <name type="scientific">Fertoeibacter niger</name>
    <dbReference type="NCBI Taxonomy" id="2656921"/>
    <lineage>
        <taxon>Bacteria</taxon>
        <taxon>Pseudomonadati</taxon>
        <taxon>Pseudomonadota</taxon>
        <taxon>Alphaproteobacteria</taxon>
        <taxon>Rhodobacterales</taxon>
        <taxon>Paracoccaceae</taxon>
        <taxon>Fertoeibacter</taxon>
    </lineage>
</organism>
<evidence type="ECO:0000313" key="2">
    <source>
        <dbReference type="EMBL" id="NUB45094.1"/>
    </source>
</evidence>
<reference evidence="2" key="1">
    <citation type="submission" date="2020-05" db="EMBL/GenBank/DDBJ databases">
        <title>Fertoebacter nigrum gen. nov., sp. nov., a new member of the family Rhodobacteraceae.</title>
        <authorList>
            <person name="Szuroczki S."/>
            <person name="Abbaszade G."/>
            <person name="Buni D."/>
            <person name="Schumann P."/>
            <person name="Toth E."/>
        </authorList>
    </citation>
    <scope>NUCLEOTIDE SEQUENCE</scope>
    <source>
        <strain evidence="2">RG-N-1a</strain>
    </source>
</reference>
<dbReference type="Proteomes" id="UP000484076">
    <property type="component" value="Unassembled WGS sequence"/>
</dbReference>
<keyword evidence="2" id="KW-0449">Lipoprotein</keyword>
<dbReference type="EMBL" id="WHUT02000006">
    <property type="protein sequence ID" value="NUB45094.1"/>
    <property type="molecule type" value="Genomic_DNA"/>
</dbReference>
<accession>A0A8X8KLA0</accession>
<evidence type="ECO:0000313" key="3">
    <source>
        <dbReference type="Proteomes" id="UP000484076"/>
    </source>
</evidence>
<dbReference type="AlphaFoldDB" id="A0A8X8KLA0"/>
<name>A0A8X8KLA0_9RHOB</name>
<proteinExistence type="predicted"/>
<dbReference type="InterPro" id="IPR007314">
    <property type="entry name" value="Cofac_haem-bd_dom"/>
</dbReference>
<dbReference type="Gene3D" id="1.10.8.760">
    <property type="entry name" value="Haem-binding uptake, Tiki superfamily, ChaN, domain 2"/>
    <property type="match status" value="1"/>
</dbReference>
<gene>
    <name evidence="2" type="ORF">GEU84_011900</name>
</gene>
<protein>
    <submittedName>
        <fullName evidence="2">ChaN family lipoprotein</fullName>
    </submittedName>
</protein>
<dbReference type="Pfam" id="PF04187">
    <property type="entry name" value="Cofac_haem_bdg"/>
    <property type="match status" value="1"/>
</dbReference>
<evidence type="ECO:0000259" key="1">
    <source>
        <dbReference type="Pfam" id="PF04187"/>
    </source>
</evidence>